<dbReference type="STRING" id="1338011.BD94_3924"/>
<dbReference type="PROSITE" id="PS01081">
    <property type="entry name" value="HTH_TETR_1"/>
    <property type="match status" value="1"/>
</dbReference>
<dbReference type="PANTHER" id="PTHR30328">
    <property type="entry name" value="TRANSCRIPTIONAL REPRESSOR"/>
    <property type="match status" value="1"/>
</dbReference>
<dbReference type="PANTHER" id="PTHR30328:SF54">
    <property type="entry name" value="HTH-TYPE TRANSCRIPTIONAL REPRESSOR SCO4008"/>
    <property type="match status" value="1"/>
</dbReference>
<dbReference type="RefSeq" id="WP_009086744.1">
    <property type="nucleotide sequence ID" value="NZ_CP007547.1"/>
</dbReference>
<reference evidence="4" key="1">
    <citation type="journal article" date="2013" name="Lancet">
        <title>First case of E anophelis outbreak in an intensive-care unit.</title>
        <authorList>
            <person name="Teo J."/>
            <person name="Tan S.Y."/>
            <person name="Tay M."/>
            <person name="Ding Y."/>
            <person name="Kjelleberg S."/>
            <person name="Givskov M."/>
            <person name="Lin R.T."/>
            <person name="Yang L."/>
        </authorList>
    </citation>
    <scope>NUCLEOTIDE SEQUENCE [LARGE SCALE GENOMIC DNA]</scope>
    <source>
        <strain evidence="4">NUHP1</strain>
    </source>
</reference>
<dbReference type="eggNOG" id="COG1309">
    <property type="taxonomic scope" value="Bacteria"/>
</dbReference>
<dbReference type="Proteomes" id="UP000028933">
    <property type="component" value="Chromosome"/>
</dbReference>
<dbReference type="PRINTS" id="PR00455">
    <property type="entry name" value="HTHTETR"/>
</dbReference>
<dbReference type="InterPro" id="IPR050109">
    <property type="entry name" value="HTH-type_TetR-like_transc_reg"/>
</dbReference>
<dbReference type="GO" id="GO:0003677">
    <property type="term" value="F:DNA binding"/>
    <property type="evidence" value="ECO:0007669"/>
    <property type="project" value="UniProtKB-UniRule"/>
</dbReference>
<evidence type="ECO:0000313" key="5">
    <source>
        <dbReference type="Proteomes" id="UP000028933"/>
    </source>
</evidence>
<dbReference type="InterPro" id="IPR036271">
    <property type="entry name" value="Tet_transcr_reg_TetR-rel_C_sf"/>
</dbReference>
<dbReference type="SUPFAM" id="SSF48498">
    <property type="entry name" value="Tetracyclin repressor-like, C-terminal domain"/>
    <property type="match status" value="1"/>
</dbReference>
<dbReference type="PROSITE" id="PS50977">
    <property type="entry name" value="HTH_TETR_2"/>
    <property type="match status" value="1"/>
</dbReference>
<evidence type="ECO:0000256" key="2">
    <source>
        <dbReference type="PROSITE-ProRule" id="PRU00335"/>
    </source>
</evidence>
<dbReference type="Gene3D" id="1.10.357.10">
    <property type="entry name" value="Tetracycline Repressor, domain 2"/>
    <property type="match status" value="1"/>
</dbReference>
<gene>
    <name evidence="4" type="ORF">BD94_3924</name>
</gene>
<dbReference type="SUPFAM" id="SSF46689">
    <property type="entry name" value="Homeodomain-like"/>
    <property type="match status" value="1"/>
</dbReference>
<dbReference type="AlphaFoldDB" id="A0A077END5"/>
<keyword evidence="1 2" id="KW-0238">DNA-binding</keyword>
<evidence type="ECO:0000256" key="1">
    <source>
        <dbReference type="ARBA" id="ARBA00023125"/>
    </source>
</evidence>
<accession>A0A077END5</accession>
<dbReference type="GeneID" id="56684946"/>
<organism evidence="4 5">
    <name type="scientific">Elizabethkingia anophelis NUHP1</name>
    <dbReference type="NCBI Taxonomy" id="1338011"/>
    <lineage>
        <taxon>Bacteria</taxon>
        <taxon>Pseudomonadati</taxon>
        <taxon>Bacteroidota</taxon>
        <taxon>Flavobacteriia</taxon>
        <taxon>Flavobacteriales</taxon>
        <taxon>Weeksellaceae</taxon>
        <taxon>Elizabethkingia</taxon>
    </lineage>
</organism>
<dbReference type="InterPro" id="IPR009057">
    <property type="entry name" value="Homeodomain-like_sf"/>
</dbReference>
<name>A0A077END5_9FLAO</name>
<evidence type="ECO:0000313" key="4">
    <source>
        <dbReference type="EMBL" id="AIL47699.1"/>
    </source>
</evidence>
<evidence type="ECO:0000259" key="3">
    <source>
        <dbReference type="PROSITE" id="PS50977"/>
    </source>
</evidence>
<dbReference type="InterPro" id="IPR001647">
    <property type="entry name" value="HTH_TetR"/>
</dbReference>
<dbReference type="HOGENOM" id="CLU_069356_1_4_10"/>
<dbReference type="EMBL" id="CP007547">
    <property type="protein sequence ID" value="AIL47699.1"/>
    <property type="molecule type" value="Genomic_DNA"/>
</dbReference>
<feature type="domain" description="HTH tetR-type" evidence="3">
    <location>
        <begin position="8"/>
        <end position="68"/>
    </location>
</feature>
<proteinExistence type="predicted"/>
<sequence length="213" mass="24879">MKKIKKLSEKQLHILEVAESLIAEKGFKGTSVREICSQANINVAMISYYFGSKDKMMFHLYQYRVQKAKENFSNFTQTISSASPAMQMKEILNFILGQILKFNYFHGFVTNECHTAEPNKEFLRDFYALCVTKFEEVVQKGIVVGEFKKAVKPENLLATILGTIIFSIRNREFYQAYLPEHNEEDYYQKLEERLKTHLYNTVFSLLGYETNDN</sequence>
<protein>
    <submittedName>
        <fullName evidence="4">Transcriptional regulator, TetR family</fullName>
    </submittedName>
</protein>
<dbReference type="Pfam" id="PF00440">
    <property type="entry name" value="TetR_N"/>
    <property type="match status" value="1"/>
</dbReference>
<dbReference type="InterPro" id="IPR023772">
    <property type="entry name" value="DNA-bd_HTH_TetR-type_CS"/>
</dbReference>
<reference evidence="4" key="2">
    <citation type="journal article" date="2015" name="Genome Biol. Evol.">
        <title>Complete Genome Sequence and Transcriptomic Analysis of the Novel Pathogen Elizabethkingia anophelis in Response to Oxidative Stress.</title>
        <authorList>
            <person name="Li Y."/>
            <person name="Liu Y."/>
            <person name="Chew S.C."/>
            <person name="Tay M."/>
            <person name="Salido M.M."/>
            <person name="Teo J."/>
            <person name="Lauro F.M."/>
            <person name="Givskov M."/>
            <person name="Yang L."/>
        </authorList>
    </citation>
    <scope>NUCLEOTIDE SEQUENCE</scope>
    <source>
        <strain evidence="4">NUHP1</strain>
    </source>
</reference>
<dbReference type="KEGG" id="eao:BD94_3924"/>
<feature type="DNA-binding region" description="H-T-H motif" evidence="2">
    <location>
        <begin position="31"/>
        <end position="50"/>
    </location>
</feature>